<proteinExistence type="predicted"/>
<name>H1YZR6_9EURY</name>
<keyword evidence="1" id="KW-1133">Transmembrane helix</keyword>
<dbReference type="Proteomes" id="UP000005741">
    <property type="component" value="Chromosome"/>
</dbReference>
<dbReference type="EMBL" id="CM001436">
    <property type="protein sequence ID" value="EHQ34328.1"/>
    <property type="molecule type" value="Genomic_DNA"/>
</dbReference>
<keyword evidence="1" id="KW-0472">Membrane</keyword>
<dbReference type="HOGENOM" id="CLU_1492990_0_0_2"/>
<dbReference type="STRING" id="937775.Metlim_0175"/>
<reference evidence="2 3" key="1">
    <citation type="submission" date="2011-10" db="EMBL/GenBank/DDBJ databases">
        <title>The Improved High-Quality Draft genome of Methanoplanus limicola DSM 2279.</title>
        <authorList>
            <consortium name="US DOE Joint Genome Institute (JGI-PGF)"/>
            <person name="Lucas S."/>
            <person name="Copeland A."/>
            <person name="Lapidus A."/>
            <person name="Glavina del Rio T."/>
            <person name="Dalin E."/>
            <person name="Tice H."/>
            <person name="Bruce D."/>
            <person name="Goodwin L."/>
            <person name="Pitluck S."/>
            <person name="Peters L."/>
            <person name="Mikhailova N."/>
            <person name="Lu M."/>
            <person name="Kyrpides N."/>
            <person name="Mavromatis K."/>
            <person name="Ivanova N."/>
            <person name="Markowitz V."/>
            <person name="Cheng J.-F."/>
            <person name="Hugenholtz P."/>
            <person name="Woyke T."/>
            <person name="Wu D."/>
            <person name="Wirth R."/>
            <person name="Brambilla E.-M."/>
            <person name="Klenk H.-P."/>
            <person name="Eisen J.A."/>
        </authorList>
    </citation>
    <scope>NUCLEOTIDE SEQUENCE [LARGE SCALE GENOMIC DNA]</scope>
    <source>
        <strain evidence="2 3">DSM 2279</strain>
    </source>
</reference>
<feature type="transmembrane region" description="Helical" evidence="1">
    <location>
        <begin position="31"/>
        <end position="49"/>
    </location>
</feature>
<evidence type="ECO:0000256" key="1">
    <source>
        <dbReference type="SAM" id="Phobius"/>
    </source>
</evidence>
<dbReference type="AlphaFoldDB" id="H1YZR6"/>
<dbReference type="InParanoid" id="H1YZR6"/>
<accession>H1YZR6</accession>
<sequence length="180" mass="20124">MAFLLCLFIPGFALSLVIFPESTEMPLFRRIALSSVLSIISVILIVLFIDEVLAMRTTPENISVSVLIFTSAGLIIWKTGIKIKSRGLKPGFLPENNNSDEKRETPGQHNGEHIILDETSSIYDTTESKQGNIEAISCDLFISGQLKEANDRKNGDKAQIKPELSALFFLERDNDEELYF</sequence>
<organism evidence="2 3">
    <name type="scientific">Methanoplanus limicola DSM 2279</name>
    <dbReference type="NCBI Taxonomy" id="937775"/>
    <lineage>
        <taxon>Archaea</taxon>
        <taxon>Methanobacteriati</taxon>
        <taxon>Methanobacteriota</taxon>
        <taxon>Stenosarchaea group</taxon>
        <taxon>Methanomicrobia</taxon>
        <taxon>Methanomicrobiales</taxon>
        <taxon>Methanomicrobiaceae</taxon>
        <taxon>Methanoplanus</taxon>
    </lineage>
</organism>
<keyword evidence="3" id="KW-1185">Reference proteome</keyword>
<keyword evidence="1" id="KW-0812">Transmembrane</keyword>
<gene>
    <name evidence="2" type="ORF">Metlim_0175</name>
</gene>
<feature type="transmembrane region" description="Helical" evidence="1">
    <location>
        <begin position="61"/>
        <end position="80"/>
    </location>
</feature>
<evidence type="ECO:0000313" key="3">
    <source>
        <dbReference type="Proteomes" id="UP000005741"/>
    </source>
</evidence>
<protein>
    <submittedName>
        <fullName evidence="2">Uncharacterized protein</fullName>
    </submittedName>
</protein>
<evidence type="ECO:0000313" key="2">
    <source>
        <dbReference type="EMBL" id="EHQ34328.1"/>
    </source>
</evidence>